<dbReference type="RefSeq" id="XP_013330804.1">
    <property type="nucleotide sequence ID" value="XM_013475350.1"/>
</dbReference>
<dbReference type="OrthoDB" id="5233426at2759"/>
<keyword evidence="2" id="KW-1185">Reference proteome</keyword>
<protein>
    <submittedName>
        <fullName evidence="1">Uncharacterized protein</fullName>
    </submittedName>
</protein>
<organism evidence="1 2">
    <name type="scientific">Rasamsonia emersonii (strain ATCC 16479 / CBS 393.64 / IMI 116815)</name>
    <dbReference type="NCBI Taxonomy" id="1408163"/>
    <lineage>
        <taxon>Eukaryota</taxon>
        <taxon>Fungi</taxon>
        <taxon>Dikarya</taxon>
        <taxon>Ascomycota</taxon>
        <taxon>Pezizomycotina</taxon>
        <taxon>Eurotiomycetes</taxon>
        <taxon>Eurotiomycetidae</taxon>
        <taxon>Eurotiales</taxon>
        <taxon>Trichocomaceae</taxon>
        <taxon>Rasamsonia</taxon>
    </lineage>
</organism>
<proteinExistence type="predicted"/>
<dbReference type="Proteomes" id="UP000053958">
    <property type="component" value="Unassembled WGS sequence"/>
</dbReference>
<sequence length="444" mass="50685">MGLVIYTWYRTAPSVYRSLGTKAGVGDSKACTDADFEGVADVVCLNSRAALFVGEMKTPWKHKLALASLGNLNPGRGPVNGPIDKYATACERIVREDPSFAQKFGTRFHRDLFNRTIGLFESIIINKPEGLLESEFSKEGRIDYKVIIRQKRIEDLVAVESLISEILDGKHKLIKMGWILAQGTPLRSSKEIAKNRHAIGKSYLTQEEKDPLEMPIRFLLATKTAMLVCASISPFLSLNLSTRTNVMEGYYNKEYGNSGFVFNGRGYMGCRDFMSMFLNHELSSRISSRAWLLSRRTYSDWAQTQQMMNFASSNTASTYASRHFLIVLTILNRQWKTWRIACNGQKIIFQDHLSHVLDVVEDAEKAGPNLCRWLEINDWFDIMWPRILCLRNNGYETERVHVSTQELNQIVKLAVPRLGLQVRKRIAAMQQQPWHKAHSHQLIM</sequence>
<gene>
    <name evidence="1" type="ORF">T310_1731</name>
</gene>
<comment type="caution">
    <text evidence="1">The sequence shown here is derived from an EMBL/GenBank/DDBJ whole genome shotgun (WGS) entry which is preliminary data.</text>
</comment>
<dbReference type="AlphaFoldDB" id="A0A0F4Z108"/>
<evidence type="ECO:0000313" key="2">
    <source>
        <dbReference type="Proteomes" id="UP000053958"/>
    </source>
</evidence>
<name>A0A0F4Z108_RASE3</name>
<evidence type="ECO:0000313" key="1">
    <source>
        <dbReference type="EMBL" id="KKA24192.1"/>
    </source>
</evidence>
<dbReference type="EMBL" id="LASV01000072">
    <property type="protein sequence ID" value="KKA24192.1"/>
    <property type="molecule type" value="Genomic_DNA"/>
</dbReference>
<reference evidence="1 2" key="1">
    <citation type="submission" date="2015-04" db="EMBL/GenBank/DDBJ databases">
        <authorList>
            <person name="Heijne W.H."/>
            <person name="Fedorova N.D."/>
            <person name="Nierman W.C."/>
            <person name="Vollebregt A.W."/>
            <person name="Zhao Z."/>
            <person name="Wu L."/>
            <person name="Kumar M."/>
            <person name="Stam H."/>
            <person name="van den Berg M.A."/>
            <person name="Pel H.J."/>
        </authorList>
    </citation>
    <scope>NUCLEOTIDE SEQUENCE [LARGE SCALE GENOMIC DNA]</scope>
    <source>
        <strain evidence="1 2">CBS 393.64</strain>
    </source>
</reference>
<dbReference type="GeneID" id="25314082"/>
<accession>A0A0F4Z108</accession>